<keyword evidence="3" id="KW-1003">Cell membrane</keyword>
<proteinExistence type="predicted"/>
<dbReference type="SUPFAM" id="SSF52540">
    <property type="entry name" value="P-loop containing nucleoside triphosphate hydrolases"/>
    <property type="match status" value="1"/>
</dbReference>
<comment type="subcellular location">
    <subcellularLocation>
        <location evidence="1">Cell membrane</location>
        <topology evidence="1">Multi-pass membrane protein</topology>
    </subcellularLocation>
</comment>
<feature type="transmembrane region" description="Helical" evidence="9">
    <location>
        <begin position="28"/>
        <end position="49"/>
    </location>
</feature>
<sequence length="591" mass="65764">MEQPQINNIPSVRGAFTRLLRYGLRYRALLIQALLLLSLAIAGSVLGPYLIKVFIDDYLTPRELALNPLIALAVVYIVAQIISAIAFFQQAVRFNKIALDVVQTIREEVFAKVMRLPLSFFDHTPTGSLVSRITNDTEAIKDLYVNVISVFIQNAIRILGILIAMAFLDIKLMLIAALLVPMVAILMVTYQKLSTPVFQRVRSLLSDINARLNEGIQGMSVIQIMNQQGRFAKTFSDTSTHHYRMRLRNVMIDGFMLRALVDLFYMAILAILLFSFGIDALTLEGAVQIGVIYAFLNYLGSMTEPVVDMTSRLNMFQQALVSASRVFKLLDETSEYEPTDPQEPASDRLAFQIPAFSYDGEKTVLRDIELTVEPGQFVGIVGHTGSGKSTLMSLLMNFYAVPEGQILLGGVPLNQVASSVRTRRLGLVQQDPFIFMGTIADNIRLDLDLSDADVEAAARQAQLHDAIMALPQGYQTELAERGGNLSNGQRQLLSLARTLARKPSILILDEATANIDSETEALVQRSLMLLRGKITILAIAHRLSTVKDADLLLVLHQGEIQQRGTHRALMKEEGLYKHMYQLQQQANPLID</sequence>
<dbReference type="AlphaFoldDB" id="A0AB38YD92"/>
<keyword evidence="8 9" id="KW-0472">Membrane</keyword>
<dbReference type="Pfam" id="PF00005">
    <property type="entry name" value="ABC_tran"/>
    <property type="match status" value="1"/>
</dbReference>
<dbReference type="GO" id="GO:0016887">
    <property type="term" value="F:ATP hydrolysis activity"/>
    <property type="evidence" value="ECO:0007669"/>
    <property type="project" value="InterPro"/>
</dbReference>
<keyword evidence="2" id="KW-0813">Transport</keyword>
<protein>
    <submittedName>
        <fullName evidence="12">ABC transporter transmembrane domain-containing protein</fullName>
    </submittedName>
</protein>
<gene>
    <name evidence="12" type="ORF">NFC81_08915</name>
</gene>
<dbReference type="InterPro" id="IPR039421">
    <property type="entry name" value="Type_1_exporter"/>
</dbReference>
<evidence type="ECO:0000256" key="2">
    <source>
        <dbReference type="ARBA" id="ARBA00022448"/>
    </source>
</evidence>
<dbReference type="InterPro" id="IPR003593">
    <property type="entry name" value="AAA+_ATPase"/>
</dbReference>
<keyword evidence="6" id="KW-0067">ATP-binding</keyword>
<evidence type="ECO:0000256" key="8">
    <source>
        <dbReference type="ARBA" id="ARBA00023136"/>
    </source>
</evidence>
<feature type="domain" description="ABC transporter" evidence="10">
    <location>
        <begin position="349"/>
        <end position="582"/>
    </location>
</feature>
<evidence type="ECO:0000256" key="1">
    <source>
        <dbReference type="ARBA" id="ARBA00004651"/>
    </source>
</evidence>
<dbReference type="SMART" id="SM00382">
    <property type="entry name" value="AAA"/>
    <property type="match status" value="1"/>
</dbReference>
<dbReference type="PANTHER" id="PTHR43394:SF1">
    <property type="entry name" value="ATP-BINDING CASSETTE SUB-FAMILY B MEMBER 10, MITOCHONDRIAL"/>
    <property type="match status" value="1"/>
</dbReference>
<evidence type="ECO:0000259" key="10">
    <source>
        <dbReference type="PROSITE" id="PS50893"/>
    </source>
</evidence>
<feature type="transmembrane region" description="Helical" evidence="9">
    <location>
        <begin position="172"/>
        <end position="190"/>
    </location>
</feature>
<dbReference type="CDD" id="cd18544">
    <property type="entry name" value="ABC_6TM_TmrA_like"/>
    <property type="match status" value="1"/>
</dbReference>
<keyword evidence="7 9" id="KW-1133">Transmembrane helix</keyword>
<evidence type="ECO:0000256" key="6">
    <source>
        <dbReference type="ARBA" id="ARBA00022840"/>
    </source>
</evidence>
<evidence type="ECO:0000256" key="7">
    <source>
        <dbReference type="ARBA" id="ARBA00022989"/>
    </source>
</evidence>
<organism evidence="12">
    <name type="scientific">Salinispirillum sp. LH 10-3-1</name>
    <dbReference type="NCBI Taxonomy" id="2952525"/>
    <lineage>
        <taxon>Bacteria</taxon>
        <taxon>Pseudomonadati</taxon>
        <taxon>Pseudomonadota</taxon>
        <taxon>Gammaproteobacteria</taxon>
        <taxon>Oceanospirillales</taxon>
        <taxon>Saccharospirillaceae</taxon>
        <taxon>Salinispirillum</taxon>
    </lineage>
</organism>
<dbReference type="RefSeq" id="WP_304994134.1">
    <property type="nucleotide sequence ID" value="NZ_CP101717.1"/>
</dbReference>
<dbReference type="GO" id="GO:0015421">
    <property type="term" value="F:ABC-type oligopeptide transporter activity"/>
    <property type="evidence" value="ECO:0007669"/>
    <property type="project" value="TreeGrafter"/>
</dbReference>
<dbReference type="Gene3D" id="3.40.50.300">
    <property type="entry name" value="P-loop containing nucleotide triphosphate hydrolases"/>
    <property type="match status" value="1"/>
</dbReference>
<dbReference type="SUPFAM" id="SSF90123">
    <property type="entry name" value="ABC transporter transmembrane region"/>
    <property type="match status" value="1"/>
</dbReference>
<feature type="transmembrane region" description="Helical" evidence="9">
    <location>
        <begin position="143"/>
        <end position="166"/>
    </location>
</feature>
<feature type="domain" description="ABC transmembrane type-1" evidence="11">
    <location>
        <begin position="31"/>
        <end position="318"/>
    </location>
</feature>
<keyword evidence="4 9" id="KW-0812">Transmembrane</keyword>
<evidence type="ECO:0000256" key="3">
    <source>
        <dbReference type="ARBA" id="ARBA00022475"/>
    </source>
</evidence>
<evidence type="ECO:0000259" key="11">
    <source>
        <dbReference type="PROSITE" id="PS50929"/>
    </source>
</evidence>
<dbReference type="GO" id="GO:0005886">
    <property type="term" value="C:plasma membrane"/>
    <property type="evidence" value="ECO:0007669"/>
    <property type="project" value="UniProtKB-SubCell"/>
</dbReference>
<evidence type="ECO:0000256" key="4">
    <source>
        <dbReference type="ARBA" id="ARBA00022692"/>
    </source>
</evidence>
<dbReference type="GO" id="GO:0005524">
    <property type="term" value="F:ATP binding"/>
    <property type="evidence" value="ECO:0007669"/>
    <property type="project" value="UniProtKB-KW"/>
</dbReference>
<dbReference type="EMBL" id="CP101717">
    <property type="protein sequence ID" value="WLD56850.1"/>
    <property type="molecule type" value="Genomic_DNA"/>
</dbReference>
<reference evidence="12" key="1">
    <citation type="submission" date="2022-07" db="EMBL/GenBank/DDBJ databases">
        <title>Complete genome sequence of Salinispirillum sp. LH10-3-1 capable of multiple carbohydrate inversion isolated from a soda lake.</title>
        <authorList>
            <person name="Liu J."/>
            <person name="Zhai Y."/>
            <person name="Zhang H."/>
            <person name="Yang H."/>
            <person name="Qu J."/>
            <person name="Li J."/>
        </authorList>
    </citation>
    <scope>NUCLEOTIDE SEQUENCE</scope>
    <source>
        <strain evidence="12">LH 10-3-1</strain>
    </source>
</reference>
<accession>A0AB38YD92</accession>
<dbReference type="Pfam" id="PF00664">
    <property type="entry name" value="ABC_membrane"/>
    <property type="match status" value="1"/>
</dbReference>
<keyword evidence="5" id="KW-0547">Nucleotide-binding</keyword>
<feature type="transmembrane region" description="Helical" evidence="9">
    <location>
        <begin position="255"/>
        <end position="274"/>
    </location>
</feature>
<dbReference type="InterPro" id="IPR036640">
    <property type="entry name" value="ABC1_TM_sf"/>
</dbReference>
<dbReference type="InterPro" id="IPR011527">
    <property type="entry name" value="ABC1_TM_dom"/>
</dbReference>
<evidence type="ECO:0000313" key="12">
    <source>
        <dbReference type="EMBL" id="WLD56850.1"/>
    </source>
</evidence>
<dbReference type="PANTHER" id="PTHR43394">
    <property type="entry name" value="ATP-DEPENDENT PERMEASE MDL1, MITOCHONDRIAL"/>
    <property type="match status" value="1"/>
</dbReference>
<name>A0AB38YD92_9GAMM</name>
<dbReference type="InterPro" id="IPR003439">
    <property type="entry name" value="ABC_transporter-like_ATP-bd"/>
</dbReference>
<dbReference type="Gene3D" id="1.20.1560.10">
    <property type="entry name" value="ABC transporter type 1, transmembrane domain"/>
    <property type="match status" value="1"/>
</dbReference>
<feature type="transmembrane region" description="Helical" evidence="9">
    <location>
        <begin position="69"/>
        <end position="88"/>
    </location>
</feature>
<dbReference type="FunFam" id="3.40.50.300:FF:000221">
    <property type="entry name" value="Multidrug ABC transporter ATP-binding protein"/>
    <property type="match status" value="1"/>
</dbReference>
<dbReference type="PROSITE" id="PS50893">
    <property type="entry name" value="ABC_TRANSPORTER_2"/>
    <property type="match status" value="1"/>
</dbReference>
<dbReference type="PROSITE" id="PS50929">
    <property type="entry name" value="ABC_TM1F"/>
    <property type="match status" value="1"/>
</dbReference>
<evidence type="ECO:0000256" key="5">
    <source>
        <dbReference type="ARBA" id="ARBA00022741"/>
    </source>
</evidence>
<dbReference type="InterPro" id="IPR027417">
    <property type="entry name" value="P-loop_NTPase"/>
</dbReference>
<evidence type="ECO:0000256" key="9">
    <source>
        <dbReference type="SAM" id="Phobius"/>
    </source>
</evidence>